<organism evidence="1 2">
    <name type="scientific">Candidatus Methanogaster sp</name>
    <dbReference type="NCBI Taxonomy" id="3386292"/>
    <lineage>
        <taxon>Archaea</taxon>
        <taxon>Methanobacteriati</taxon>
        <taxon>Methanobacteriota</taxon>
        <taxon>Stenosarchaea group</taxon>
        <taxon>Methanomicrobia</taxon>
        <taxon>Methanosarcinales</taxon>
        <taxon>ANME-2 cluster</taxon>
        <taxon>Candidatus Methanogasteraceae</taxon>
        <taxon>Candidatus Methanogaster</taxon>
    </lineage>
</organism>
<evidence type="ECO:0000313" key="1">
    <source>
        <dbReference type="EMBL" id="PXF59623.1"/>
    </source>
</evidence>
<name>A0AC61L1D9_9EURY</name>
<dbReference type="EMBL" id="PQXF01000023">
    <property type="protein sequence ID" value="PXF59623.1"/>
    <property type="molecule type" value="Genomic_DNA"/>
</dbReference>
<accession>A0AC61L1D9</accession>
<comment type="caution">
    <text evidence="1">The sequence shown here is derived from an EMBL/GenBank/DDBJ whole genome shotgun (WGS) entry which is preliminary data.</text>
</comment>
<protein>
    <submittedName>
        <fullName evidence="1">Uncharacterized protein</fullName>
    </submittedName>
</protein>
<dbReference type="Proteomes" id="UP000248329">
    <property type="component" value="Unassembled WGS sequence"/>
</dbReference>
<proteinExistence type="predicted"/>
<sequence>MLTEGLYRKMIDACHTRIQFETVYGDMDLVYHTIERSSKWASRLKAIAEAEEDIDMADCTLATNDLFLSTMRGETSIPQFKDRIWELERRYPEVFKRGRIDSGTPEGAVEAIIFRVEYMINRYDVRYPSFDMHKSNDR</sequence>
<gene>
    <name evidence="1" type="ORF">C4B59_11070</name>
</gene>
<reference evidence="1" key="1">
    <citation type="submission" date="2018-01" db="EMBL/GenBank/DDBJ databases">
        <authorList>
            <person name="Krukenberg V."/>
        </authorList>
    </citation>
    <scope>NUCLEOTIDE SEQUENCE</scope>
    <source>
        <strain evidence="1">E20ANME2</strain>
    </source>
</reference>
<evidence type="ECO:0000313" key="2">
    <source>
        <dbReference type="Proteomes" id="UP000248329"/>
    </source>
</evidence>